<protein>
    <recommendedName>
        <fullName evidence="4">LETM1-like protein</fullName>
    </recommendedName>
</protein>
<evidence type="ECO:0000313" key="2">
    <source>
        <dbReference type="EMBL" id="KAK4267421.1"/>
    </source>
</evidence>
<dbReference type="GO" id="GO:0030003">
    <property type="term" value="P:intracellular monoatomic cation homeostasis"/>
    <property type="evidence" value="ECO:0007669"/>
    <property type="project" value="TreeGrafter"/>
</dbReference>
<dbReference type="PANTHER" id="PTHR14009">
    <property type="entry name" value="LEUCINE ZIPPER-EF-HAND CONTAINING TRANSMEMBRANE PROTEIN"/>
    <property type="match status" value="1"/>
</dbReference>
<dbReference type="EMBL" id="JAWXYG010000007">
    <property type="protein sequence ID" value="KAK4267421.1"/>
    <property type="molecule type" value="Genomic_DNA"/>
</dbReference>
<gene>
    <name evidence="2" type="ORF">QN277_024204</name>
</gene>
<feature type="transmembrane region" description="Helical" evidence="1">
    <location>
        <begin position="646"/>
        <end position="672"/>
    </location>
</feature>
<reference evidence="2" key="1">
    <citation type="submission" date="2023-10" db="EMBL/GenBank/DDBJ databases">
        <title>Chromosome-level genome of the transformable northern wattle, Acacia crassicarpa.</title>
        <authorList>
            <person name="Massaro I."/>
            <person name="Sinha N.R."/>
            <person name="Poethig S."/>
            <person name="Leichty A.R."/>
        </authorList>
    </citation>
    <scope>NUCLEOTIDE SEQUENCE</scope>
    <source>
        <strain evidence="2">Acra3RX</strain>
        <tissue evidence="2">Leaf</tissue>
    </source>
</reference>
<evidence type="ECO:0008006" key="4">
    <source>
        <dbReference type="Google" id="ProtNLM"/>
    </source>
</evidence>
<evidence type="ECO:0000256" key="1">
    <source>
        <dbReference type="SAM" id="Phobius"/>
    </source>
</evidence>
<dbReference type="InterPro" id="IPR044202">
    <property type="entry name" value="LETM1/MDM38-like"/>
</dbReference>
<keyword evidence="1" id="KW-1133">Transmembrane helix</keyword>
<proteinExistence type="predicted"/>
<dbReference type="Proteomes" id="UP001293593">
    <property type="component" value="Unassembled WGS sequence"/>
</dbReference>
<dbReference type="PANTHER" id="PTHR14009:SF34">
    <property type="entry name" value="LETM1 RBD DOMAIN-CONTAINING PROTEIN"/>
    <property type="match status" value="1"/>
</dbReference>
<comment type="caution">
    <text evidence="2">The sequence shown here is derived from an EMBL/GenBank/DDBJ whole genome shotgun (WGS) entry which is preliminary data.</text>
</comment>
<sequence length="717" mass="81401">MAAHLTLQLHQLFNNSKCFGLDIRKRTIDNALLYSNSHVTEERNDGSSDNNLLIGSWSRCYTSKRKCSMKSVSAKDSFVSIDQNQSKNESDATLTTISGHEIELNRVNCIVRVLHESSWSFSQAVESLRLPGSGPELAMAWLGKDVHAWHRRIAYWVSVYVLLKTAIDVEVLLLHDRQNEFSPVIEILTPLRNQMREYIEGQLKMKHTDLVQWFRVSEIPHLAGYFNPLLKRWSMEYAGSGVAGIIVAITCCTAVVKLGSGRISCPLLISFFEDVLVKLMDHSLDLATVDKLHHLATEAGFELDFLLHFGKRILPSEKIEDLEFWIGLAHEKLLKAFHEESIISNIENLQYKPDSLATLGLFAYLGRRTRIFLSAMGIKDLDDMVQDFLSYLECGCLFIYPEFSSIPVYQLFMELVTDEIGWLDFYASYAQINCPDKRSKTHARQAEKEIILHVVFTVCYDIFSGFAHFNRSTQQPLETNLSSYLLRSQGLLSICLQEHRAAYVKSAESFDTVDYATLSNPTPSVESRTGQKLSLAFEAQQKSHDLTTEGSPKSYSQFGSTLHKAPLLYKAKFQRGTYIEKIKFLYGSLIERYCIKLVSAATDIWMGTQLLYTDIKVALELLIKQAHGWKVTRRQKKKLERTLTDIITLLPVTILMLLPVTAVGHAAMLAAIKKYMPCLIPSPYSSERLDVVKQLKRTREMDDQSWGSLEDPSPTSS</sequence>
<name>A0AAE1JEA1_9FABA</name>
<dbReference type="AlphaFoldDB" id="A0AAE1JEA1"/>
<accession>A0AAE1JEA1</accession>
<evidence type="ECO:0000313" key="3">
    <source>
        <dbReference type="Proteomes" id="UP001293593"/>
    </source>
</evidence>
<organism evidence="2 3">
    <name type="scientific">Acacia crassicarpa</name>
    <name type="common">northern wattle</name>
    <dbReference type="NCBI Taxonomy" id="499986"/>
    <lineage>
        <taxon>Eukaryota</taxon>
        <taxon>Viridiplantae</taxon>
        <taxon>Streptophyta</taxon>
        <taxon>Embryophyta</taxon>
        <taxon>Tracheophyta</taxon>
        <taxon>Spermatophyta</taxon>
        <taxon>Magnoliopsida</taxon>
        <taxon>eudicotyledons</taxon>
        <taxon>Gunneridae</taxon>
        <taxon>Pentapetalae</taxon>
        <taxon>rosids</taxon>
        <taxon>fabids</taxon>
        <taxon>Fabales</taxon>
        <taxon>Fabaceae</taxon>
        <taxon>Caesalpinioideae</taxon>
        <taxon>mimosoid clade</taxon>
        <taxon>Acacieae</taxon>
        <taxon>Acacia</taxon>
    </lineage>
</organism>
<dbReference type="GO" id="GO:0005743">
    <property type="term" value="C:mitochondrial inner membrane"/>
    <property type="evidence" value="ECO:0007669"/>
    <property type="project" value="InterPro"/>
</dbReference>
<keyword evidence="3" id="KW-1185">Reference proteome</keyword>
<keyword evidence="1" id="KW-0812">Transmembrane</keyword>
<keyword evidence="1" id="KW-0472">Membrane</keyword>